<name>A0A1Y4QLN2_9FIRM</name>
<gene>
    <name evidence="1" type="ORF">B5E91_02655</name>
</gene>
<sequence>MKKISCFILVIFLFLACYHDDQKNIKKINTTCIVATKMSGLKMIIKMKNTNDITKENYEDIEELNNTGDFSSEIIGDNISIPKVCENAFLTVGSTQGAVDKNDICLMTEAAGIFGEGKEILLGGHNTKSLKYLYKSSINDIITVNFSNCIYRYRVIYSNECSTDGYGLFDIETGENMLLYNCSEEVLNIYTCYNRNNWLVKAILLD</sequence>
<organism evidence="1 2">
    <name type="scientific">Thomasclavelia spiroformis</name>
    <dbReference type="NCBI Taxonomy" id="29348"/>
    <lineage>
        <taxon>Bacteria</taxon>
        <taxon>Bacillati</taxon>
        <taxon>Bacillota</taxon>
        <taxon>Erysipelotrichia</taxon>
        <taxon>Erysipelotrichales</taxon>
        <taxon>Coprobacillaceae</taxon>
        <taxon>Thomasclavelia</taxon>
    </lineage>
</organism>
<reference evidence="2" key="1">
    <citation type="submission" date="2017-04" db="EMBL/GenBank/DDBJ databases">
        <title>Function of individual gut microbiota members based on whole genome sequencing of pure cultures obtained from chicken caecum.</title>
        <authorList>
            <person name="Medvecky M."/>
            <person name="Cejkova D."/>
            <person name="Polansky O."/>
            <person name="Karasova D."/>
            <person name="Kubasova T."/>
            <person name="Cizek A."/>
            <person name="Rychlik I."/>
        </authorList>
    </citation>
    <scope>NUCLEOTIDE SEQUENCE [LARGE SCALE GENOMIC DNA]</scope>
    <source>
        <strain evidence="2">An149</strain>
    </source>
</reference>
<dbReference type="Gene3D" id="2.40.260.10">
    <property type="entry name" value="Sortase"/>
    <property type="match status" value="1"/>
</dbReference>
<dbReference type="SUPFAM" id="SSF63817">
    <property type="entry name" value="Sortase"/>
    <property type="match status" value="1"/>
</dbReference>
<dbReference type="PROSITE" id="PS51257">
    <property type="entry name" value="PROKAR_LIPOPROTEIN"/>
    <property type="match status" value="1"/>
</dbReference>
<evidence type="ECO:0000313" key="2">
    <source>
        <dbReference type="Proteomes" id="UP000196258"/>
    </source>
</evidence>
<evidence type="ECO:0000313" key="1">
    <source>
        <dbReference type="EMBL" id="OUQ06189.1"/>
    </source>
</evidence>
<accession>A0A1Y4QLN2</accession>
<dbReference type="AlphaFoldDB" id="A0A1Y4QLN2"/>
<dbReference type="InterPro" id="IPR023365">
    <property type="entry name" value="Sortase_dom-sf"/>
</dbReference>
<protein>
    <recommendedName>
        <fullName evidence="3">Sortase</fullName>
    </recommendedName>
</protein>
<evidence type="ECO:0008006" key="3">
    <source>
        <dbReference type="Google" id="ProtNLM"/>
    </source>
</evidence>
<proteinExistence type="predicted"/>
<dbReference type="RefSeq" id="WP_087254731.1">
    <property type="nucleotide sequence ID" value="NZ_JBKSXH010000035.1"/>
</dbReference>
<dbReference type="Proteomes" id="UP000196258">
    <property type="component" value="Unassembled WGS sequence"/>
</dbReference>
<comment type="caution">
    <text evidence="1">The sequence shown here is derived from an EMBL/GenBank/DDBJ whole genome shotgun (WGS) entry which is preliminary data.</text>
</comment>
<dbReference type="EMBL" id="NFLB01000002">
    <property type="protein sequence ID" value="OUQ06189.1"/>
    <property type="molecule type" value="Genomic_DNA"/>
</dbReference>